<evidence type="ECO:0000313" key="1">
    <source>
        <dbReference type="EMBL" id="OYD86098.1"/>
    </source>
</evidence>
<sequence>MADQPALHVLFPANRAPDGYAERMALALEAQGQKVLRHALPGGYPRLDPSALLAADIALSRLPDGARVLVDGGALPGLAAALAMDSRRLRLVALVERLLWREPGLTEEEAAARRHLEQGALALMRAVVVPDAASGRAVADLGLAPETAVVLSPDAAGAARLDSLWGA</sequence>
<dbReference type="RefSeq" id="WP_094301367.1">
    <property type="nucleotide sequence ID" value="NZ_NOWT01000001.1"/>
</dbReference>
<comment type="caution">
    <text evidence="1">The sequence shown here is derived from an EMBL/GenBank/DDBJ whole genome shotgun (WGS) entry which is preliminary data.</text>
</comment>
<dbReference type="Proteomes" id="UP000215367">
    <property type="component" value="Unassembled WGS sequence"/>
</dbReference>
<name>A0A235HJS7_AZOBR</name>
<dbReference type="GO" id="GO:0016740">
    <property type="term" value="F:transferase activity"/>
    <property type="evidence" value="ECO:0007669"/>
    <property type="project" value="UniProtKB-KW"/>
</dbReference>
<gene>
    <name evidence="1" type="ORF">CHT98_00560</name>
</gene>
<evidence type="ECO:0000313" key="2">
    <source>
        <dbReference type="Proteomes" id="UP000215367"/>
    </source>
</evidence>
<accession>A0A235HJS7</accession>
<organism evidence="1 2">
    <name type="scientific">Azospirillum brasilense</name>
    <dbReference type="NCBI Taxonomy" id="192"/>
    <lineage>
        <taxon>Bacteria</taxon>
        <taxon>Pseudomonadati</taxon>
        <taxon>Pseudomonadota</taxon>
        <taxon>Alphaproteobacteria</taxon>
        <taxon>Rhodospirillales</taxon>
        <taxon>Azospirillaceae</taxon>
        <taxon>Azospirillum</taxon>
    </lineage>
</organism>
<keyword evidence="1" id="KW-0808">Transferase</keyword>
<proteinExistence type="predicted"/>
<protein>
    <submittedName>
        <fullName evidence="1">Glycosyl transferase</fullName>
    </submittedName>
</protein>
<dbReference type="AlphaFoldDB" id="A0A235HJS7"/>
<reference evidence="1 2" key="1">
    <citation type="submission" date="2017-07" db="EMBL/GenBank/DDBJ databases">
        <title>Whole genome sequence of Azospirillum brasilense 2A1, a potential biofertilizer strain.</title>
        <authorList>
            <person name="Fontana C.A."/>
            <person name="Toffoli L.M."/>
            <person name="Salazar S.M."/>
            <person name="Puglisi E."/>
            <person name="Pedraza R."/>
            <person name="Bassi D."/>
            <person name="Cocconcelli P.S."/>
        </authorList>
    </citation>
    <scope>NUCLEOTIDE SEQUENCE [LARGE SCALE GENOMIC DNA]</scope>
    <source>
        <strain evidence="1 2">2A1</strain>
    </source>
</reference>
<dbReference type="EMBL" id="NOWT01000001">
    <property type="protein sequence ID" value="OYD86098.1"/>
    <property type="molecule type" value="Genomic_DNA"/>
</dbReference>